<name>A0A1B2ITM7_9VIRU</name>
<dbReference type="EMBL" id="KX574341">
    <property type="protein sequence ID" value="ANZ56962.1"/>
    <property type="molecule type" value="Genomic_DNA"/>
</dbReference>
<sequence>MFALETYKCKNSSMSFKRIMDATDIFGDISDIGSASSGDEAEFEHDENVERAGYEEPDDDGVDGVDGVDSVNQVEAEEEAAAVREAPSVVMPLDMESYSDEELAMMPLGAFASRLTQMTAIRDALLSDFRSTGALVTVSDKYLRMVAILILNNRDSLPSPYAAYNLLQYASKRGLVNPEQA</sequence>
<gene>
    <name evidence="1" type="ORF">PPIV_ORF46</name>
</gene>
<evidence type="ECO:0000313" key="2">
    <source>
        <dbReference type="Proteomes" id="UP000108393"/>
    </source>
</evidence>
<reference evidence="1 2" key="1">
    <citation type="submission" date="2016-07" db="EMBL/GenBank/DDBJ databases">
        <title>Genomic sequence of a Ranavirus isolated from pike perch (Sander lucioperca).</title>
        <authorList>
            <person name="Holopainen R."/>
            <person name="Subramaniam K."/>
            <person name="Claytor S.C."/>
            <person name="Steckler N.K."/>
            <person name="Waltzek T.B."/>
        </authorList>
    </citation>
    <scope>NUCLEOTIDE SEQUENCE [LARGE SCALE GENOMIC DNA]</scope>
    <source>
        <strain evidence="1">SLU14001</strain>
    </source>
</reference>
<proteinExistence type="predicted"/>
<dbReference type="Proteomes" id="UP000108393">
    <property type="component" value="Segment"/>
</dbReference>
<evidence type="ECO:0000313" key="1">
    <source>
        <dbReference type="EMBL" id="ANZ56962.1"/>
    </source>
</evidence>
<protein>
    <submittedName>
        <fullName evidence="1">Uncharacterized protein</fullName>
    </submittedName>
</protein>
<accession>A0A1B2ITM7</accession>
<organism evidence="1 2">
    <name type="scientific">Pike-perch iridovirus</name>
    <dbReference type="NCBI Taxonomy" id="575979"/>
    <lineage>
        <taxon>Viruses</taxon>
        <taxon>Varidnaviria</taxon>
        <taxon>Bamfordvirae</taxon>
        <taxon>Nucleocytoviricota</taxon>
        <taxon>Megaviricetes</taxon>
        <taxon>Pimascovirales</taxon>
        <taxon>Pimascovirales incertae sedis</taxon>
        <taxon>Iridoviridae</taxon>
        <taxon>Alphairidovirinae</taxon>
        <taxon>Ranavirus</taxon>
        <taxon>Ranavirus alytes1</taxon>
        <taxon>Common midwife toad virus</taxon>
    </lineage>
</organism>